<dbReference type="EMBL" id="JAQRFN010000026">
    <property type="protein sequence ID" value="MDC9598313.1"/>
    <property type="molecule type" value="Genomic_DNA"/>
</dbReference>
<dbReference type="Proteomes" id="UP001220225">
    <property type="component" value="Unassembled WGS sequence"/>
</dbReference>
<proteinExistence type="predicted"/>
<organism evidence="2 3">
    <name type="scientific">Xenorhabdus anantnagensis</name>
    <dbReference type="NCBI Taxonomy" id="3025875"/>
    <lineage>
        <taxon>Bacteria</taxon>
        <taxon>Pseudomonadati</taxon>
        <taxon>Pseudomonadota</taxon>
        <taxon>Gammaproteobacteria</taxon>
        <taxon>Enterobacterales</taxon>
        <taxon>Morganellaceae</taxon>
        <taxon>Xenorhabdus</taxon>
    </lineage>
</organism>
<comment type="caution">
    <text evidence="2">The sequence shown here is derived from an EMBL/GenBank/DDBJ whole genome shotgun (WGS) entry which is preliminary data.</text>
</comment>
<name>A0ABT5LWW3_9GAMM</name>
<sequence>MSDESNKQEWLSFLRRLAKVNIKSFGDFIKAKDASNKCLSCGCSDLSVPQMELVDKENNETLKHARYDTVGIVTDDSQFNIESYSYWILCENCGHEMRYNASVVLKWVEENAK</sequence>
<gene>
    <name evidence="2" type="ORF">PSI14_16045</name>
</gene>
<dbReference type="RefSeq" id="WP_273576824.1">
    <property type="nucleotide sequence ID" value="NZ_JAQRFN010000026.1"/>
</dbReference>
<feature type="domain" description="PH" evidence="1">
    <location>
        <begin position="1"/>
        <end position="19"/>
    </location>
</feature>
<evidence type="ECO:0000259" key="1">
    <source>
        <dbReference type="PROSITE" id="PS50003"/>
    </source>
</evidence>
<dbReference type="PROSITE" id="PS50003">
    <property type="entry name" value="PH_DOMAIN"/>
    <property type="match status" value="1"/>
</dbReference>
<evidence type="ECO:0000313" key="3">
    <source>
        <dbReference type="Proteomes" id="UP001220225"/>
    </source>
</evidence>
<keyword evidence="3" id="KW-1185">Reference proteome</keyword>
<accession>A0ABT5LWW3</accession>
<reference evidence="2 3" key="1">
    <citation type="submission" date="2023-02" db="EMBL/GenBank/DDBJ databases">
        <title>Entomopathogenic bacteria.</title>
        <authorList>
            <person name="Machado R.A."/>
        </authorList>
    </citation>
    <scope>NUCLEOTIDE SEQUENCE [LARGE SCALE GENOMIC DNA]</scope>
    <source>
        <strain evidence="2 3">XENO-2</strain>
    </source>
</reference>
<protein>
    <recommendedName>
        <fullName evidence="1">PH domain-containing protein</fullName>
    </recommendedName>
</protein>
<dbReference type="InterPro" id="IPR001849">
    <property type="entry name" value="PH_domain"/>
</dbReference>
<evidence type="ECO:0000313" key="2">
    <source>
        <dbReference type="EMBL" id="MDC9598313.1"/>
    </source>
</evidence>